<evidence type="ECO:0000313" key="3">
    <source>
        <dbReference type="Proteomes" id="UP000266673"/>
    </source>
</evidence>
<reference evidence="2 3" key="1">
    <citation type="submission" date="2018-06" db="EMBL/GenBank/DDBJ databases">
        <title>Comparative genomics reveals the genomic features of Rhizophagus irregularis, R. cerebriforme, R. diaphanum and Gigaspora rosea, and their symbiotic lifestyle signature.</title>
        <authorList>
            <person name="Morin E."/>
            <person name="San Clemente H."/>
            <person name="Chen E.C.H."/>
            <person name="De La Providencia I."/>
            <person name="Hainaut M."/>
            <person name="Kuo A."/>
            <person name="Kohler A."/>
            <person name="Murat C."/>
            <person name="Tang N."/>
            <person name="Roy S."/>
            <person name="Loubradou J."/>
            <person name="Henrissat B."/>
            <person name="Grigoriev I.V."/>
            <person name="Corradi N."/>
            <person name="Roux C."/>
            <person name="Martin F.M."/>
        </authorList>
    </citation>
    <scope>NUCLEOTIDE SEQUENCE [LARGE SCALE GENOMIC DNA]</scope>
    <source>
        <strain evidence="2 3">DAOM 194757</strain>
    </source>
</reference>
<name>A0A397TZX4_9GLOM</name>
<protein>
    <recommendedName>
        <fullName evidence="4">Transmembrane protein</fullName>
    </recommendedName>
</protein>
<accession>A0A397TZX4</accession>
<sequence>MLFTNYKAIQKQAIKKRIEDQVLASSIQGIHLFVFRIMRTFVIHQDFRLLLFISYLNILNICIYV</sequence>
<dbReference type="Proteomes" id="UP000266673">
    <property type="component" value="Unassembled WGS sequence"/>
</dbReference>
<evidence type="ECO:0000256" key="1">
    <source>
        <dbReference type="SAM" id="Phobius"/>
    </source>
</evidence>
<proteinExistence type="predicted"/>
<keyword evidence="1" id="KW-0812">Transmembrane</keyword>
<keyword evidence="3" id="KW-1185">Reference proteome</keyword>
<dbReference type="AlphaFoldDB" id="A0A397TZX4"/>
<evidence type="ECO:0008006" key="4">
    <source>
        <dbReference type="Google" id="ProtNLM"/>
    </source>
</evidence>
<dbReference type="EMBL" id="QKWP01002833">
    <property type="protein sequence ID" value="RIB02059.1"/>
    <property type="molecule type" value="Genomic_DNA"/>
</dbReference>
<evidence type="ECO:0000313" key="2">
    <source>
        <dbReference type="EMBL" id="RIB02059.1"/>
    </source>
</evidence>
<gene>
    <name evidence="2" type="ORF">C2G38_919936</name>
</gene>
<feature type="transmembrane region" description="Helical" evidence="1">
    <location>
        <begin position="47"/>
        <end position="64"/>
    </location>
</feature>
<organism evidence="2 3">
    <name type="scientific">Gigaspora rosea</name>
    <dbReference type="NCBI Taxonomy" id="44941"/>
    <lineage>
        <taxon>Eukaryota</taxon>
        <taxon>Fungi</taxon>
        <taxon>Fungi incertae sedis</taxon>
        <taxon>Mucoromycota</taxon>
        <taxon>Glomeromycotina</taxon>
        <taxon>Glomeromycetes</taxon>
        <taxon>Diversisporales</taxon>
        <taxon>Gigasporaceae</taxon>
        <taxon>Gigaspora</taxon>
    </lineage>
</organism>
<comment type="caution">
    <text evidence="2">The sequence shown here is derived from an EMBL/GenBank/DDBJ whole genome shotgun (WGS) entry which is preliminary data.</text>
</comment>
<keyword evidence="1" id="KW-1133">Transmembrane helix</keyword>
<feature type="transmembrane region" description="Helical" evidence="1">
    <location>
        <begin position="21"/>
        <end position="41"/>
    </location>
</feature>
<keyword evidence="1" id="KW-0472">Membrane</keyword>